<accession>A0A8T0HYT3</accession>
<dbReference type="PANTHER" id="PTHR37223">
    <property type="entry name" value="OS08G0528601 PROTEIN"/>
    <property type="match status" value="1"/>
</dbReference>
<organism evidence="2 3">
    <name type="scientific">Ceratodon purpureus</name>
    <name type="common">Fire moss</name>
    <name type="synonym">Dicranum purpureum</name>
    <dbReference type="NCBI Taxonomy" id="3225"/>
    <lineage>
        <taxon>Eukaryota</taxon>
        <taxon>Viridiplantae</taxon>
        <taxon>Streptophyta</taxon>
        <taxon>Embryophyta</taxon>
        <taxon>Bryophyta</taxon>
        <taxon>Bryophytina</taxon>
        <taxon>Bryopsida</taxon>
        <taxon>Dicranidae</taxon>
        <taxon>Pseudoditrichales</taxon>
        <taxon>Ditrichaceae</taxon>
        <taxon>Ceratodon</taxon>
    </lineage>
</organism>
<evidence type="ECO:0000313" key="3">
    <source>
        <dbReference type="Proteomes" id="UP000822688"/>
    </source>
</evidence>
<name>A0A8T0HYT3_CERPU</name>
<dbReference type="EMBL" id="CM026425">
    <property type="protein sequence ID" value="KAG0575785.1"/>
    <property type="molecule type" value="Genomic_DNA"/>
</dbReference>
<protein>
    <submittedName>
        <fullName evidence="2">Uncharacterized protein</fullName>
    </submittedName>
</protein>
<sequence>MYVRERPGSLRGGETGHDDVRTRAREEESSSGGAETDSGERERVEARRGRRGSMRRRQEVAEVPSLLTLAVGSVIKLVCFAEFEILFVSFFVLAVLLFKDLTARPEYNQILVHRQFEEQTRLY</sequence>
<gene>
    <name evidence="2" type="ORF">KC19_5G030800</name>
</gene>
<feature type="region of interest" description="Disordered" evidence="1">
    <location>
        <begin position="1"/>
        <end position="57"/>
    </location>
</feature>
<dbReference type="PANTHER" id="PTHR37223:SF1">
    <property type="entry name" value="OS08G0528601 PROTEIN"/>
    <property type="match status" value="1"/>
</dbReference>
<feature type="compositionally biased region" description="Basic and acidic residues" evidence="1">
    <location>
        <begin position="1"/>
        <end position="28"/>
    </location>
</feature>
<dbReference type="AlphaFoldDB" id="A0A8T0HYT3"/>
<feature type="compositionally biased region" description="Basic and acidic residues" evidence="1">
    <location>
        <begin position="38"/>
        <end position="47"/>
    </location>
</feature>
<comment type="caution">
    <text evidence="2">The sequence shown here is derived from an EMBL/GenBank/DDBJ whole genome shotgun (WGS) entry which is preliminary data.</text>
</comment>
<proteinExistence type="predicted"/>
<keyword evidence="3" id="KW-1185">Reference proteome</keyword>
<reference evidence="2" key="1">
    <citation type="submission" date="2020-06" db="EMBL/GenBank/DDBJ databases">
        <title>WGS assembly of Ceratodon purpureus strain R40.</title>
        <authorList>
            <person name="Carey S.B."/>
            <person name="Jenkins J."/>
            <person name="Shu S."/>
            <person name="Lovell J.T."/>
            <person name="Sreedasyam A."/>
            <person name="Maumus F."/>
            <person name="Tiley G.P."/>
            <person name="Fernandez-Pozo N."/>
            <person name="Barry K."/>
            <person name="Chen C."/>
            <person name="Wang M."/>
            <person name="Lipzen A."/>
            <person name="Daum C."/>
            <person name="Saski C.A."/>
            <person name="Payton A.C."/>
            <person name="Mcbreen J.C."/>
            <person name="Conrad R.E."/>
            <person name="Kollar L.M."/>
            <person name="Olsson S."/>
            <person name="Huttunen S."/>
            <person name="Landis J.B."/>
            <person name="Wickett N.J."/>
            <person name="Johnson M.G."/>
            <person name="Rensing S.A."/>
            <person name="Grimwood J."/>
            <person name="Schmutz J."/>
            <person name="Mcdaniel S.F."/>
        </authorList>
    </citation>
    <scope>NUCLEOTIDE SEQUENCE</scope>
    <source>
        <strain evidence="2">R40</strain>
    </source>
</reference>
<evidence type="ECO:0000256" key="1">
    <source>
        <dbReference type="SAM" id="MobiDB-lite"/>
    </source>
</evidence>
<evidence type="ECO:0000313" key="2">
    <source>
        <dbReference type="EMBL" id="KAG0575785.1"/>
    </source>
</evidence>
<dbReference type="Proteomes" id="UP000822688">
    <property type="component" value="Chromosome 5"/>
</dbReference>